<dbReference type="RefSeq" id="XP_044546666.1">
    <property type="nucleotide sequence ID" value="XM_044697520.1"/>
</dbReference>
<feature type="region of interest" description="Disordered" evidence="1">
    <location>
        <begin position="1"/>
        <end position="22"/>
    </location>
</feature>
<proteinExistence type="predicted"/>
<keyword evidence="4" id="KW-1185">Reference proteome</keyword>
<organism evidence="3 4">
    <name type="scientific">Naegleria lovaniensis</name>
    <name type="common">Amoeba</name>
    <dbReference type="NCBI Taxonomy" id="51637"/>
    <lineage>
        <taxon>Eukaryota</taxon>
        <taxon>Discoba</taxon>
        <taxon>Heterolobosea</taxon>
        <taxon>Tetramitia</taxon>
        <taxon>Eutetramitia</taxon>
        <taxon>Vahlkampfiidae</taxon>
        <taxon>Naegleria</taxon>
    </lineage>
</organism>
<comment type="caution">
    <text evidence="3">The sequence shown here is derived from an EMBL/GenBank/DDBJ whole genome shotgun (WGS) entry which is preliminary data.</text>
</comment>
<evidence type="ECO:0000313" key="4">
    <source>
        <dbReference type="Proteomes" id="UP000816034"/>
    </source>
</evidence>
<reference evidence="3 4" key="1">
    <citation type="journal article" date="2018" name="BMC Genomics">
        <title>The genome of Naegleria lovaniensis, the basis for a comparative approach to unravel pathogenicity factors of the human pathogenic amoeba N. fowleri.</title>
        <authorList>
            <person name="Liechti N."/>
            <person name="Schurch N."/>
            <person name="Bruggmann R."/>
            <person name="Wittwer M."/>
        </authorList>
    </citation>
    <scope>NUCLEOTIDE SEQUENCE [LARGE SCALE GENOMIC DNA]</scope>
    <source>
        <strain evidence="3 4">ATCC 30569</strain>
    </source>
</reference>
<dbReference type="GeneID" id="68099997"/>
<name>A0AA88GHB1_NAELO</name>
<dbReference type="AlphaFoldDB" id="A0AA88GHB1"/>
<sequence length="248" mass="27458">MTLPNTPPTSYGTTTGYPQQPQQPVMMTTTGYQQQQTVIVSQQVQQPMMIITTSAANTPLSVVQFANGPLVETLSESLYLDGNSGFALPTQLSHTLSLYGVQNSGALVAEMEQVVSNLNGMLREHYTGASKYDIGFWVSFTVIMILTVLTMGLAVGILFIMYIPLYKKSRYLLSNMNRVVRPKIQQYLTEFNRTKLIPLGLELVLSFIPAPSAFSATQTMWIYSSTSTERIVLKLIRVSKPVPTAVMQ</sequence>
<protein>
    <submittedName>
        <fullName evidence="3">Uncharacterized protein</fullName>
    </submittedName>
</protein>
<feature type="compositionally biased region" description="Low complexity" evidence="1">
    <location>
        <begin position="8"/>
        <end position="22"/>
    </location>
</feature>
<keyword evidence="2" id="KW-1133">Transmembrane helix</keyword>
<keyword evidence="2" id="KW-0812">Transmembrane</keyword>
<keyword evidence="2" id="KW-0472">Membrane</keyword>
<evidence type="ECO:0000256" key="2">
    <source>
        <dbReference type="SAM" id="Phobius"/>
    </source>
</evidence>
<gene>
    <name evidence="3" type="ORF">C9374_007543</name>
</gene>
<dbReference type="EMBL" id="PYSW02000029">
    <property type="protein sequence ID" value="KAG2379404.1"/>
    <property type="molecule type" value="Genomic_DNA"/>
</dbReference>
<feature type="transmembrane region" description="Helical" evidence="2">
    <location>
        <begin position="134"/>
        <end position="163"/>
    </location>
</feature>
<dbReference type="Proteomes" id="UP000816034">
    <property type="component" value="Unassembled WGS sequence"/>
</dbReference>
<evidence type="ECO:0000313" key="3">
    <source>
        <dbReference type="EMBL" id="KAG2379404.1"/>
    </source>
</evidence>
<evidence type="ECO:0000256" key="1">
    <source>
        <dbReference type="SAM" id="MobiDB-lite"/>
    </source>
</evidence>
<accession>A0AA88GHB1</accession>